<feature type="compositionally biased region" description="Polar residues" evidence="1">
    <location>
        <begin position="113"/>
        <end position="127"/>
    </location>
</feature>
<name>A0A7I8VIL9_9ANNE</name>
<reference evidence="2 3" key="1">
    <citation type="submission" date="2020-08" db="EMBL/GenBank/DDBJ databases">
        <authorList>
            <person name="Hejnol A."/>
        </authorList>
    </citation>
    <scope>NUCLEOTIDE SEQUENCE [LARGE SCALE GENOMIC DNA]</scope>
</reference>
<gene>
    <name evidence="2" type="ORF">DGYR_LOCUS3885</name>
</gene>
<evidence type="ECO:0000256" key="1">
    <source>
        <dbReference type="SAM" id="MobiDB-lite"/>
    </source>
</evidence>
<dbReference type="EMBL" id="CAJFCJ010000005">
    <property type="protein sequence ID" value="CAD5115111.1"/>
    <property type="molecule type" value="Genomic_DNA"/>
</dbReference>
<feature type="region of interest" description="Disordered" evidence="1">
    <location>
        <begin position="70"/>
        <end position="225"/>
    </location>
</feature>
<evidence type="ECO:0000313" key="2">
    <source>
        <dbReference type="EMBL" id="CAD5115111.1"/>
    </source>
</evidence>
<proteinExistence type="predicted"/>
<dbReference type="Proteomes" id="UP000549394">
    <property type="component" value="Unassembled WGS sequence"/>
</dbReference>
<feature type="region of interest" description="Disordered" evidence="1">
    <location>
        <begin position="1"/>
        <end position="38"/>
    </location>
</feature>
<protein>
    <submittedName>
        <fullName evidence="2">DgyrCDS4118</fullName>
    </submittedName>
</protein>
<accession>A0A7I8VIL9</accession>
<comment type="caution">
    <text evidence="2">The sequence shown here is derived from an EMBL/GenBank/DDBJ whole genome shotgun (WGS) entry which is preliminary data.</text>
</comment>
<feature type="compositionally biased region" description="Gly residues" evidence="1">
    <location>
        <begin position="1"/>
        <end position="21"/>
    </location>
</feature>
<dbReference type="AlphaFoldDB" id="A0A7I8VIL9"/>
<evidence type="ECO:0000313" key="3">
    <source>
        <dbReference type="Proteomes" id="UP000549394"/>
    </source>
</evidence>
<organism evidence="2 3">
    <name type="scientific">Dimorphilus gyrociliatus</name>
    <dbReference type="NCBI Taxonomy" id="2664684"/>
    <lineage>
        <taxon>Eukaryota</taxon>
        <taxon>Metazoa</taxon>
        <taxon>Spiralia</taxon>
        <taxon>Lophotrochozoa</taxon>
        <taxon>Annelida</taxon>
        <taxon>Polychaeta</taxon>
        <taxon>Polychaeta incertae sedis</taxon>
        <taxon>Dinophilidae</taxon>
        <taxon>Dimorphilus</taxon>
    </lineage>
</organism>
<feature type="compositionally biased region" description="Basic and acidic residues" evidence="1">
    <location>
        <begin position="149"/>
        <end position="168"/>
    </location>
</feature>
<sequence>MGGGDQGGGIASGARDGGGVLGRHMSFRQTSGDSVAYPEESEIELHDVSQLSVFFVDKLKQTYDDFYYRLKAPPNESREIPTTRKKTSSSAKYRNNSREAVQENFAYSREKPLSSSTPEKASRSSRLYSEEEHPQLDPSSSPLRITPRNSEDRSVSRKGDLRVDDLEARPGSPPLMILESSAHSSKSKDSERASSTKSFTGAERGNELPSSSRNEPPIQPVSLDDAWKTRTGIYNIF</sequence>
<keyword evidence="3" id="KW-1185">Reference proteome</keyword>